<organism evidence="3 4">
    <name type="scientific">Zea mays</name>
    <name type="common">Maize</name>
    <dbReference type="NCBI Taxonomy" id="4577"/>
    <lineage>
        <taxon>Eukaryota</taxon>
        <taxon>Viridiplantae</taxon>
        <taxon>Streptophyta</taxon>
        <taxon>Embryophyta</taxon>
        <taxon>Tracheophyta</taxon>
        <taxon>Spermatophyta</taxon>
        <taxon>Magnoliopsida</taxon>
        <taxon>Liliopsida</taxon>
        <taxon>Poales</taxon>
        <taxon>Poaceae</taxon>
        <taxon>PACMAD clade</taxon>
        <taxon>Panicoideae</taxon>
        <taxon>Andropogonodae</taxon>
        <taxon>Andropogoneae</taxon>
        <taxon>Tripsacinae</taxon>
        <taxon>Zea</taxon>
    </lineage>
</organism>
<evidence type="ECO:0000256" key="1">
    <source>
        <dbReference type="SAM" id="MobiDB-lite"/>
    </source>
</evidence>
<name>A0A3L6DDW7_MAIZE</name>
<feature type="compositionally biased region" description="Polar residues" evidence="1">
    <location>
        <begin position="682"/>
        <end position="711"/>
    </location>
</feature>
<dbReference type="PROSITE" id="PS00108">
    <property type="entry name" value="PROTEIN_KINASE_ST"/>
    <property type="match status" value="1"/>
</dbReference>
<evidence type="ECO:0000313" key="4">
    <source>
        <dbReference type="Proteomes" id="UP000251960"/>
    </source>
</evidence>
<feature type="region of interest" description="Disordered" evidence="1">
    <location>
        <begin position="675"/>
        <end position="743"/>
    </location>
</feature>
<dbReference type="GO" id="GO:0004672">
    <property type="term" value="F:protein kinase activity"/>
    <property type="evidence" value="ECO:0007669"/>
    <property type="project" value="InterPro"/>
</dbReference>
<gene>
    <name evidence="3" type="primary">MOR1_1</name>
    <name evidence="3" type="ORF">Zm00014a_043343</name>
</gene>
<proteinExistence type="predicted"/>
<protein>
    <submittedName>
        <fullName evidence="3">Protein MOR1</fullName>
    </submittedName>
</protein>
<dbReference type="PROSITE" id="PS50011">
    <property type="entry name" value="PROTEIN_KINASE_DOM"/>
    <property type="match status" value="1"/>
</dbReference>
<dbReference type="Pfam" id="PF00069">
    <property type="entry name" value="Pkinase"/>
    <property type="match status" value="1"/>
</dbReference>
<evidence type="ECO:0000259" key="2">
    <source>
        <dbReference type="PROSITE" id="PS50011"/>
    </source>
</evidence>
<dbReference type="PANTHER" id="PTHR45707">
    <property type="entry name" value="C2 CALCIUM/LIPID-BINDING PLANT PHOSPHORIBOSYLTRANSFERASE FAMILY PROTEIN"/>
    <property type="match status" value="1"/>
</dbReference>
<dbReference type="Gene3D" id="3.30.200.20">
    <property type="entry name" value="Phosphorylase Kinase, domain 1"/>
    <property type="match status" value="1"/>
</dbReference>
<dbReference type="Proteomes" id="UP000251960">
    <property type="component" value="Chromosome 9"/>
</dbReference>
<dbReference type="EMBL" id="NCVQ01000010">
    <property type="protein sequence ID" value="PWZ06689.1"/>
    <property type="molecule type" value="Genomic_DNA"/>
</dbReference>
<dbReference type="PANTHER" id="PTHR45707:SF71">
    <property type="entry name" value="PROTEIN KINASE DOMAIN-CONTAINING PROTEIN"/>
    <property type="match status" value="1"/>
</dbReference>
<dbReference type="GO" id="GO:0005524">
    <property type="term" value="F:ATP binding"/>
    <property type="evidence" value="ECO:0007669"/>
    <property type="project" value="InterPro"/>
</dbReference>
<feature type="region of interest" description="Disordered" evidence="1">
    <location>
        <begin position="643"/>
        <end position="663"/>
    </location>
</feature>
<dbReference type="ExpressionAtlas" id="A0A3L6DDW7">
    <property type="expression patterns" value="baseline and differential"/>
</dbReference>
<dbReference type="InterPro" id="IPR011009">
    <property type="entry name" value="Kinase-like_dom_sf"/>
</dbReference>
<feature type="compositionally biased region" description="Basic and acidic residues" evidence="1">
    <location>
        <begin position="716"/>
        <end position="729"/>
    </location>
</feature>
<feature type="domain" description="Protein kinase" evidence="2">
    <location>
        <begin position="31"/>
        <end position="343"/>
    </location>
</feature>
<sequence>MESVLEKKLQHQSSTPKKLDINYLRSITKNFSEDQILGHGGCGIVYKVCMDFPSFMPFNERLKIYIYVMRVKQGEQENGEVVAVKKLKVDNNLGKDDKQFMNEVIHAMDISHPNIVRLEGYCCHTEKEVTFHDGSFVLAEEFYRLLCFEYIPNGSLDKYLSDESSGLDWHVRYNIIEGVCNGLHCLHEGRNILHLDLKPANILLDENKIPKIADFGLSRLIDEGKTHIHTMNLAGTCGYMAPEYIERYVLSKESDIYSLGVIIIEIVTGERKYPVGTSNEEFVEVYEKWRRRLQATRNKTSLEEECQQVNQCIEVGLKCMDNDPKRRPSIREVVQIIKRSENIDSCSVTTRDGKHREESVYSEWSEKINILVLGSSKQSIEAMETICHELKGLTDVPEYIIKDADRLVLDLTMMVEKSFNLTLAGASSMQLKHALNTLFQIFKVRHLAQAMKEGTLEKLITQILIWISSETVLKTELDDARELLKALNDLMLHILGNVDRTSIFVILINLLFPFDPSRRPSYTPLELLAVTNAKILDLVVKCLVKLTKALGSTINTIDLDRVLQNIHVFFQQLGVRGMVRRTGTYDKPQRMIRTIVHELVKLLDSKIKDHLSLVPIDAEPRPFILGLIDFELKELAMSAPSLPMDPTHGDAATINSTDTSTNSSSLECMVLSLEKLPRPDNNPRSTNFGRTITKSTLETSLRAPESTSNLMALSEEMSHMSLKTDKDAADEMSSTSSYGREMP</sequence>
<dbReference type="Gene3D" id="1.10.510.10">
    <property type="entry name" value="Transferase(Phosphotransferase) domain 1"/>
    <property type="match status" value="1"/>
</dbReference>
<reference evidence="3 4" key="1">
    <citation type="journal article" date="2018" name="Nat. Genet.">
        <title>Extensive intraspecific gene order and gene structural variations between Mo17 and other maize genomes.</title>
        <authorList>
            <person name="Sun S."/>
            <person name="Zhou Y."/>
            <person name="Chen J."/>
            <person name="Shi J."/>
            <person name="Zhao H."/>
            <person name="Zhao H."/>
            <person name="Song W."/>
            <person name="Zhang M."/>
            <person name="Cui Y."/>
            <person name="Dong X."/>
            <person name="Liu H."/>
            <person name="Ma X."/>
            <person name="Jiao Y."/>
            <person name="Wang B."/>
            <person name="Wei X."/>
            <person name="Stein J.C."/>
            <person name="Glaubitz J.C."/>
            <person name="Lu F."/>
            <person name="Yu G."/>
            <person name="Liang C."/>
            <person name="Fengler K."/>
            <person name="Li B."/>
            <person name="Rafalski A."/>
            <person name="Schnable P.S."/>
            <person name="Ware D.H."/>
            <person name="Buckler E.S."/>
            <person name="Lai J."/>
        </authorList>
    </citation>
    <scope>NUCLEOTIDE SEQUENCE [LARGE SCALE GENOMIC DNA]</scope>
    <source>
        <strain evidence="4">cv. Missouri 17</strain>
        <tissue evidence="3">Seedling</tissue>
    </source>
</reference>
<accession>A0A3L6DDW7</accession>
<feature type="compositionally biased region" description="Polar residues" evidence="1">
    <location>
        <begin position="732"/>
        <end position="743"/>
    </location>
</feature>
<dbReference type="InterPro" id="IPR000719">
    <property type="entry name" value="Prot_kinase_dom"/>
</dbReference>
<dbReference type="FunFam" id="1.10.510.10:FF:001124">
    <property type="entry name" value="Receptor-like serine/threonine-protein kinase SD1-6"/>
    <property type="match status" value="1"/>
</dbReference>
<dbReference type="SUPFAM" id="SSF56112">
    <property type="entry name" value="Protein kinase-like (PK-like)"/>
    <property type="match status" value="1"/>
</dbReference>
<comment type="caution">
    <text evidence="3">The sequence shown here is derived from an EMBL/GenBank/DDBJ whole genome shotgun (WGS) entry which is preliminary data.</text>
</comment>
<dbReference type="AlphaFoldDB" id="A0A3L6DDW7"/>
<dbReference type="SMART" id="SM00220">
    <property type="entry name" value="S_TKc"/>
    <property type="match status" value="1"/>
</dbReference>
<dbReference type="InterPro" id="IPR008271">
    <property type="entry name" value="Ser/Thr_kinase_AS"/>
</dbReference>
<evidence type="ECO:0000313" key="3">
    <source>
        <dbReference type="EMBL" id="PWZ06689.1"/>
    </source>
</evidence>
<feature type="compositionally biased region" description="Low complexity" evidence="1">
    <location>
        <begin position="650"/>
        <end position="663"/>
    </location>
</feature>